<dbReference type="InterPro" id="IPR017946">
    <property type="entry name" value="PLC-like_Pdiesterase_TIM-brl"/>
</dbReference>
<proteinExistence type="predicted"/>
<accession>A0ABY4T2E1</accession>
<evidence type="ECO:0000256" key="1">
    <source>
        <dbReference type="SAM" id="SignalP"/>
    </source>
</evidence>
<reference evidence="2" key="1">
    <citation type="submission" date="2020-10" db="EMBL/GenBank/DDBJ databases">
        <title>Whole-genome sequence of Luteibacter sp. EIF3.</title>
        <authorList>
            <person name="Friedrich I."/>
            <person name="Hertel R."/>
            <person name="Daniel R."/>
        </authorList>
    </citation>
    <scope>NUCLEOTIDE SEQUENCE</scope>
    <source>
        <strain evidence="2">EIF3</strain>
    </source>
</reference>
<protein>
    <recommendedName>
        <fullName evidence="4">Phosphatidylinositol diacylglycerol-lyase</fullName>
    </recommendedName>
</protein>
<evidence type="ECO:0008006" key="4">
    <source>
        <dbReference type="Google" id="ProtNLM"/>
    </source>
</evidence>
<feature type="signal peptide" evidence="1">
    <location>
        <begin position="1"/>
        <end position="25"/>
    </location>
</feature>
<dbReference type="PANTHER" id="PTHR13593">
    <property type="match status" value="1"/>
</dbReference>
<gene>
    <name evidence="2" type="ORF">IM816_17090</name>
</gene>
<dbReference type="SUPFAM" id="SSF51695">
    <property type="entry name" value="PLC-like phosphodiesterases"/>
    <property type="match status" value="1"/>
</dbReference>
<feature type="chain" id="PRO_5046958128" description="Phosphatidylinositol diacylglycerol-lyase" evidence="1">
    <location>
        <begin position="26"/>
        <end position="309"/>
    </location>
</feature>
<keyword evidence="3" id="KW-1185">Reference proteome</keyword>
<dbReference type="Pfam" id="PF26178">
    <property type="entry name" value="PI-PLC_cat"/>
    <property type="match status" value="1"/>
</dbReference>
<dbReference type="PANTHER" id="PTHR13593:SF140">
    <property type="entry name" value="PLC-LIKE PHOSPHODIESTERASE"/>
    <property type="match status" value="1"/>
</dbReference>
<dbReference type="RefSeq" id="WP_250339011.1">
    <property type="nucleotide sequence ID" value="NZ_CP063231.1"/>
</dbReference>
<name>A0ABY4T2E1_9GAMM</name>
<dbReference type="Proteomes" id="UP001056681">
    <property type="component" value="Chromosome"/>
</dbReference>
<organism evidence="2 3">
    <name type="scientific">Luteibacter flocculans</name>
    <dbReference type="NCBI Taxonomy" id="2780091"/>
    <lineage>
        <taxon>Bacteria</taxon>
        <taxon>Pseudomonadati</taxon>
        <taxon>Pseudomonadota</taxon>
        <taxon>Gammaproteobacteria</taxon>
        <taxon>Lysobacterales</taxon>
        <taxon>Rhodanobacteraceae</taxon>
        <taxon>Luteibacter</taxon>
    </lineage>
</organism>
<evidence type="ECO:0000313" key="2">
    <source>
        <dbReference type="EMBL" id="URL58285.1"/>
    </source>
</evidence>
<sequence length="309" mass="34871">MNLAHVAAGCLGLLALSFHTGNALATTPTDTTQSFDRYSWVTTHNAFSYNGMLPNQSQSIAQQLREGVRGLMLDLHYSNGRVRLCHNVCTSASSMTFADLVNDTLLPFLDADPNAILTLQLDDFTDRRQLRAEFDHMPELVGKTFDPYAWQTDTWPTYDEIVKSGQRILIFTLNRDQSGTFFTRAGGVHIMPSEDFTVENYWSLGTVSLTHDYRCYSRWGENVVPLRRAEIPGKPGWRPLFTMNQFHGVPSASHAEKDNNFAALHERYVGWCRPAAMRKPNYVAVDFHERGDVDAFVEWLGMQPADASP</sequence>
<keyword evidence="1" id="KW-0732">Signal</keyword>
<dbReference type="EMBL" id="CP063231">
    <property type="protein sequence ID" value="URL58285.1"/>
    <property type="molecule type" value="Genomic_DNA"/>
</dbReference>
<dbReference type="InterPro" id="IPR051057">
    <property type="entry name" value="PI-PLC_domain"/>
</dbReference>
<dbReference type="Gene3D" id="3.20.20.190">
    <property type="entry name" value="Phosphatidylinositol (PI) phosphodiesterase"/>
    <property type="match status" value="1"/>
</dbReference>
<evidence type="ECO:0000313" key="3">
    <source>
        <dbReference type="Proteomes" id="UP001056681"/>
    </source>
</evidence>